<reference evidence="1 2" key="1">
    <citation type="submission" date="2019-07" db="EMBL/GenBank/DDBJ databases">
        <title>Description of 53C-WASEF.</title>
        <authorList>
            <person name="Pitt A."/>
            <person name="Hahn M.W."/>
        </authorList>
    </citation>
    <scope>NUCLEOTIDE SEQUENCE [LARGE SCALE GENOMIC DNA]</scope>
    <source>
        <strain evidence="1 2">53C-WASEF</strain>
    </source>
</reference>
<organism evidence="1 2">
    <name type="scientific">Rariglobus hedericola</name>
    <dbReference type="NCBI Taxonomy" id="2597822"/>
    <lineage>
        <taxon>Bacteria</taxon>
        <taxon>Pseudomonadati</taxon>
        <taxon>Verrucomicrobiota</taxon>
        <taxon>Opitutia</taxon>
        <taxon>Opitutales</taxon>
        <taxon>Opitutaceae</taxon>
        <taxon>Rariglobus</taxon>
    </lineage>
</organism>
<accession>A0A556QJ40</accession>
<proteinExistence type="predicted"/>
<protein>
    <submittedName>
        <fullName evidence="1">Uncharacterized protein</fullName>
    </submittedName>
</protein>
<dbReference type="Proteomes" id="UP000315648">
    <property type="component" value="Unassembled WGS sequence"/>
</dbReference>
<comment type="caution">
    <text evidence="1">The sequence shown here is derived from an EMBL/GenBank/DDBJ whole genome shotgun (WGS) entry which is preliminary data.</text>
</comment>
<evidence type="ECO:0000313" key="2">
    <source>
        <dbReference type="Proteomes" id="UP000315648"/>
    </source>
</evidence>
<name>A0A556QJ40_9BACT</name>
<keyword evidence="2" id="KW-1185">Reference proteome</keyword>
<dbReference type="AlphaFoldDB" id="A0A556QJ40"/>
<gene>
    <name evidence="1" type="ORF">FPL22_11065</name>
</gene>
<dbReference type="RefSeq" id="WP_144230417.1">
    <property type="nucleotide sequence ID" value="NZ_CBCRVV010000014.1"/>
</dbReference>
<evidence type="ECO:0000313" key="1">
    <source>
        <dbReference type="EMBL" id="TSJ76660.1"/>
    </source>
</evidence>
<dbReference type="OrthoDB" id="2039912at2"/>
<dbReference type="EMBL" id="VMBG01000002">
    <property type="protein sequence ID" value="TSJ76660.1"/>
    <property type="molecule type" value="Genomic_DNA"/>
</dbReference>
<sequence length="327" mass="36953">MNVAKIMQQWELPITPDERARDRSDELSVLLTGSPQLRARVSITCFGKTDGGGAQCHAVLSALFFSHQHGVAYLHQPFVLVDHRECEHLRWTRRWERFLDLGKGFERLVHGANFVAVSDFVDAPDAHPGPVVLHAQAFHFFANQQPDAYEEIVAPLRHRFERRMRWASLRRWLAVVGRSKQFRVAVHIRRGDVSSDNSWSDRYTSNEVILRKLDAVAAELSKKAIPFVVDIYSEGVLEDFTVLSERGYHVHLGRSVFKDFEAMVTADLLITAKSSLSCLAGLLSRGIVIYEDAYHKPQSHWIVADGSGRFDVGLLQARLAAINCPLT</sequence>